<dbReference type="Proteomes" id="UP000477651">
    <property type="component" value="Unassembled WGS sequence"/>
</dbReference>
<dbReference type="EMBL" id="JAAGYR010000016">
    <property type="protein sequence ID" value="NEN76313.1"/>
    <property type="molecule type" value="Genomic_DNA"/>
</dbReference>
<dbReference type="RefSeq" id="WP_163764765.1">
    <property type="nucleotide sequence ID" value="NZ_JAAGYR010000016.1"/>
</dbReference>
<proteinExistence type="predicted"/>
<dbReference type="InterPro" id="IPR054254">
    <property type="entry name" value="DUF6985"/>
</dbReference>
<organism evidence="2 3">
    <name type="scientific">Pelistega ratti</name>
    <dbReference type="NCBI Taxonomy" id="2652177"/>
    <lineage>
        <taxon>Bacteria</taxon>
        <taxon>Pseudomonadati</taxon>
        <taxon>Pseudomonadota</taxon>
        <taxon>Betaproteobacteria</taxon>
        <taxon>Burkholderiales</taxon>
        <taxon>Alcaligenaceae</taxon>
        <taxon>Pelistega</taxon>
    </lineage>
</organism>
<evidence type="ECO:0000313" key="2">
    <source>
        <dbReference type="EMBL" id="NEN76313.1"/>
    </source>
</evidence>
<evidence type="ECO:0000259" key="1">
    <source>
        <dbReference type="Pfam" id="PF22481"/>
    </source>
</evidence>
<keyword evidence="3" id="KW-1185">Reference proteome</keyword>
<feature type="domain" description="DUF6985" evidence="1">
    <location>
        <begin position="7"/>
        <end position="76"/>
    </location>
</feature>
<evidence type="ECO:0000313" key="3">
    <source>
        <dbReference type="Proteomes" id="UP000477651"/>
    </source>
</evidence>
<reference evidence="2 3" key="1">
    <citation type="submission" date="2020-02" db="EMBL/GenBank/DDBJ databases">
        <title>Pelistega sp. NLN82 were isolated from wild rodents of the Hainan Island.</title>
        <authorList>
            <person name="Niu N."/>
            <person name="Zhou J."/>
        </authorList>
    </citation>
    <scope>NUCLEOTIDE SEQUENCE [LARGE SCALE GENOMIC DNA]</scope>
    <source>
        <strain evidence="2 3">NLN82</strain>
    </source>
</reference>
<comment type="caution">
    <text evidence="2">The sequence shown here is derived from an EMBL/GenBank/DDBJ whole genome shotgun (WGS) entry which is preliminary data.</text>
</comment>
<sequence length="129" mass="14848">MIKHPILGELTFDNGWVKNIKISFLGAMSEIECFFQAFDNEDISPEQIKAYQEYIANSTQLLINGENKLNQYIKENHIPDEEQNIAVKTLFFQRNGSFALLCDCDWDTENGIAIELNPQAQVMLQDLFL</sequence>
<dbReference type="AlphaFoldDB" id="A0A6L9Y7N6"/>
<gene>
    <name evidence="2" type="ORF">F9B74_08255</name>
</gene>
<accession>A0A6L9Y7N6</accession>
<protein>
    <recommendedName>
        <fullName evidence="1">DUF6985 domain-containing protein</fullName>
    </recommendedName>
</protein>
<dbReference type="Pfam" id="PF22481">
    <property type="entry name" value="DUF6985"/>
    <property type="match status" value="1"/>
</dbReference>
<name>A0A6L9Y7N6_9BURK</name>